<evidence type="ECO:0000313" key="2">
    <source>
        <dbReference type="EMBL" id="QII10915.1"/>
    </source>
</evidence>
<dbReference type="EMBL" id="CP049055">
    <property type="protein sequence ID" value="QII10915.1"/>
    <property type="molecule type" value="Genomic_DNA"/>
</dbReference>
<organism evidence="1">
    <name type="scientific">Kuenenia stuttgartiensis</name>
    <dbReference type="NCBI Taxonomy" id="174633"/>
    <lineage>
        <taxon>Bacteria</taxon>
        <taxon>Pseudomonadati</taxon>
        <taxon>Planctomycetota</taxon>
        <taxon>Candidatus Brocadiia</taxon>
        <taxon>Candidatus Brocadiales</taxon>
        <taxon>Candidatus Brocadiaceae</taxon>
        <taxon>Candidatus Kuenenia</taxon>
    </lineage>
</organism>
<evidence type="ECO:0000313" key="1">
    <source>
        <dbReference type="EMBL" id="CAJ73890.1"/>
    </source>
</evidence>
<evidence type="ECO:0000313" key="3">
    <source>
        <dbReference type="Proteomes" id="UP000501926"/>
    </source>
</evidence>
<reference evidence="2 3" key="3">
    <citation type="submission" date="2020-02" db="EMBL/GenBank/DDBJ databases">
        <title>Newly sequenced genome of strain CSTR1 showed variability in Candidatus Kuenenia stuttgartiensis genomes.</title>
        <authorList>
            <person name="Ding C."/>
            <person name="Adrian L."/>
        </authorList>
    </citation>
    <scope>NUCLEOTIDE SEQUENCE [LARGE SCALE GENOMIC DNA]</scope>
    <source>
        <strain evidence="2 3">CSTR1</strain>
    </source>
</reference>
<dbReference type="EMBL" id="CT573071">
    <property type="protein sequence ID" value="CAJ73890.1"/>
    <property type="molecule type" value="Genomic_DNA"/>
</dbReference>
<name>Q1Q1K0_KUEST</name>
<dbReference type="Proteomes" id="UP000501926">
    <property type="component" value="Chromosome"/>
</dbReference>
<accession>Q1Q1K0</accession>
<gene>
    <name evidence="2" type="ORF">KsCSTR_15360</name>
    <name evidence="1" type="ORF">kuste3133</name>
</gene>
<protein>
    <submittedName>
        <fullName evidence="1">Uncharacterized protein</fullName>
    </submittedName>
</protein>
<sequence>MMAAVTPDEKHCSTSPPLILVCEMQKFKIPNSITIKFIDGMYYYIRRWKCRYQP</sequence>
<reference evidence="1" key="1">
    <citation type="journal article" date="2006" name="Nature">
        <title>Deciphering the evolution and metabolism of an anammox bacterium from a community genome.</title>
        <authorList>
            <person name="Strous M."/>
            <person name="Pelletier E."/>
            <person name="Mangenot S."/>
            <person name="Rattei T."/>
            <person name="Lehner A."/>
            <person name="Taylor M.W."/>
            <person name="Horn M."/>
            <person name="Daims H."/>
            <person name="Bartol-Mavel D."/>
            <person name="Wincker P."/>
            <person name="Barbe V."/>
            <person name="Fonknechten N."/>
            <person name="Vallenet D."/>
            <person name="Segurens B."/>
            <person name="Schenowitz-Truong C."/>
            <person name="Medigue C."/>
            <person name="Collingro A."/>
            <person name="Snel B."/>
            <person name="Dutilh B.E."/>
            <person name="OpDenCamp H.J.M."/>
            <person name="vanDerDrift C."/>
            <person name="Cirpus I."/>
            <person name="vanDePas-Schoonen K.T."/>
            <person name="Harhangi H.R."/>
            <person name="vanNiftrik L."/>
            <person name="Schmid M."/>
            <person name="Keltjens J."/>
            <person name="vanDeVossenberg J."/>
            <person name="Kartal B."/>
            <person name="Meier H."/>
            <person name="Frishman D."/>
            <person name="Huynen M.A."/>
            <person name="Mewes H."/>
            <person name="Weissenbach J."/>
            <person name="Jetten M.S.M."/>
            <person name="Wagner M."/>
            <person name="LePaslier D."/>
        </authorList>
    </citation>
    <scope>NUCLEOTIDE SEQUENCE</scope>
</reference>
<proteinExistence type="predicted"/>
<dbReference type="AlphaFoldDB" id="Q1Q1K0"/>
<reference evidence="1" key="2">
    <citation type="submission" date="2006-01" db="EMBL/GenBank/DDBJ databases">
        <authorList>
            <person name="Genoscope"/>
        </authorList>
    </citation>
    <scope>NUCLEOTIDE SEQUENCE</scope>
</reference>